<sequence>MAHGDEHPLNVHEPLLSSGDHAGLFDGVQLEEVHAQHSVTQEKPVDTLAQADRAQFDHPLQNALEPPQLASSTHPVASSPQTRAPAQTVHLAAPQGIMHVPTLPDALAEWKQARPLLSAWLTMSIGMVIFGFLFFPGMLAGLLGIIGASLHLCESCRGDPSLAAPVMTTFILATVTAVLDGFVCLLMFTQFFNGCEADDIEAREDGFVIEQDAYEEDRADGCSLILIIVTCIFTWYSAHCFLSVRIAARARKVRDLLNPITSGVLVL</sequence>
<keyword evidence="1" id="KW-1133">Transmembrane helix</keyword>
<protein>
    <submittedName>
        <fullName evidence="2">Uncharacterized protein</fullName>
    </submittedName>
</protein>
<gene>
    <name evidence="2" type="ORF">POBO1169_LOCUS3405</name>
</gene>
<organism evidence="2">
    <name type="scientific">Pyramimonas obovata</name>
    <dbReference type="NCBI Taxonomy" id="1411642"/>
    <lineage>
        <taxon>Eukaryota</taxon>
        <taxon>Viridiplantae</taxon>
        <taxon>Chlorophyta</taxon>
        <taxon>Pyramimonadophyceae</taxon>
        <taxon>Pyramimonadales</taxon>
        <taxon>Pyramimonadaceae</taxon>
        <taxon>Pyramimonas</taxon>
        <taxon>Pyramimonas incertae sedis</taxon>
    </lineage>
</organism>
<dbReference type="AlphaFoldDB" id="A0A7S0MYY9"/>
<feature type="transmembrane region" description="Helical" evidence="1">
    <location>
        <begin position="117"/>
        <end position="150"/>
    </location>
</feature>
<keyword evidence="1" id="KW-0472">Membrane</keyword>
<dbReference type="EMBL" id="HBFA01006571">
    <property type="protein sequence ID" value="CAD8654333.1"/>
    <property type="molecule type" value="Transcribed_RNA"/>
</dbReference>
<proteinExistence type="predicted"/>
<keyword evidence="1" id="KW-0812">Transmembrane</keyword>
<feature type="transmembrane region" description="Helical" evidence="1">
    <location>
        <begin position="162"/>
        <end position="188"/>
    </location>
</feature>
<accession>A0A7S0MYY9</accession>
<feature type="transmembrane region" description="Helical" evidence="1">
    <location>
        <begin position="224"/>
        <end position="244"/>
    </location>
</feature>
<reference evidence="2" key="1">
    <citation type="submission" date="2021-01" db="EMBL/GenBank/DDBJ databases">
        <authorList>
            <person name="Corre E."/>
            <person name="Pelletier E."/>
            <person name="Niang G."/>
            <person name="Scheremetjew M."/>
            <person name="Finn R."/>
            <person name="Kale V."/>
            <person name="Holt S."/>
            <person name="Cochrane G."/>
            <person name="Meng A."/>
            <person name="Brown T."/>
            <person name="Cohen L."/>
        </authorList>
    </citation>
    <scope>NUCLEOTIDE SEQUENCE</scope>
    <source>
        <strain evidence="2">CCMP722</strain>
    </source>
</reference>
<evidence type="ECO:0000313" key="2">
    <source>
        <dbReference type="EMBL" id="CAD8654333.1"/>
    </source>
</evidence>
<name>A0A7S0MYY9_9CHLO</name>
<evidence type="ECO:0000256" key="1">
    <source>
        <dbReference type="SAM" id="Phobius"/>
    </source>
</evidence>